<proteinExistence type="predicted"/>
<reference evidence="2 3" key="1">
    <citation type="submission" date="2020-08" db="EMBL/GenBank/DDBJ databases">
        <title>Genome Sequencing of Nocardia wallacei strain FMUON74 and assembly.</title>
        <authorList>
            <person name="Toyokawa M."/>
            <person name="Uesaka K."/>
        </authorList>
    </citation>
    <scope>NUCLEOTIDE SEQUENCE [LARGE SCALE GENOMIC DNA]</scope>
    <source>
        <strain evidence="2 3">FMUON74</strain>
    </source>
</reference>
<dbReference type="GeneID" id="80351155"/>
<evidence type="ECO:0000313" key="3">
    <source>
        <dbReference type="Proteomes" id="UP000516173"/>
    </source>
</evidence>
<keyword evidence="3" id="KW-1185">Reference proteome</keyword>
<keyword evidence="2" id="KW-0808">Transferase</keyword>
<dbReference type="InterPro" id="IPR029062">
    <property type="entry name" value="Class_I_gatase-like"/>
</dbReference>
<dbReference type="GO" id="GO:0016740">
    <property type="term" value="F:transferase activity"/>
    <property type="evidence" value="ECO:0007669"/>
    <property type="project" value="UniProtKB-KW"/>
</dbReference>
<dbReference type="AlphaFoldDB" id="A0A7G1KUU5"/>
<gene>
    <name evidence="2" type="ORF">NWFMUON74_67720</name>
</gene>
<dbReference type="Proteomes" id="UP000516173">
    <property type="component" value="Chromosome"/>
</dbReference>
<evidence type="ECO:0000259" key="1">
    <source>
        <dbReference type="Pfam" id="PF01965"/>
    </source>
</evidence>
<dbReference type="SUPFAM" id="SSF52317">
    <property type="entry name" value="Class I glutamine amidotransferase-like"/>
    <property type="match status" value="1"/>
</dbReference>
<dbReference type="InterPro" id="IPR002818">
    <property type="entry name" value="DJ-1/PfpI"/>
</dbReference>
<organism evidence="2 3">
    <name type="scientific">Nocardia wallacei</name>
    <dbReference type="NCBI Taxonomy" id="480035"/>
    <lineage>
        <taxon>Bacteria</taxon>
        <taxon>Bacillati</taxon>
        <taxon>Actinomycetota</taxon>
        <taxon>Actinomycetes</taxon>
        <taxon>Mycobacteriales</taxon>
        <taxon>Nocardiaceae</taxon>
        <taxon>Nocardia</taxon>
    </lineage>
</organism>
<dbReference type="EMBL" id="AP023396">
    <property type="protein sequence ID" value="BCK59000.1"/>
    <property type="molecule type" value="Genomic_DNA"/>
</dbReference>
<dbReference type="RefSeq" id="WP_187685659.1">
    <property type="nucleotide sequence ID" value="NZ_AP023396.1"/>
</dbReference>
<dbReference type="Pfam" id="PF01965">
    <property type="entry name" value="DJ-1_PfpI"/>
    <property type="match status" value="1"/>
</dbReference>
<dbReference type="KEGG" id="nwl:NWFMUON74_67720"/>
<name>A0A7G1KUU5_9NOCA</name>
<evidence type="ECO:0000313" key="2">
    <source>
        <dbReference type="EMBL" id="BCK59000.1"/>
    </source>
</evidence>
<feature type="domain" description="DJ-1/PfpI" evidence="1">
    <location>
        <begin position="3"/>
        <end position="172"/>
    </location>
</feature>
<dbReference type="Gene3D" id="3.40.50.880">
    <property type="match status" value="1"/>
</dbReference>
<keyword evidence="2" id="KW-0315">Glutamine amidotransferase</keyword>
<sequence length="215" mass="22686">MMKTVHMAVYDTFADWEVGHATAHLNRPLWQREPGTWQVRTVGATADPVVSAGGMRVVPDITLAALSPADSAMLLLPGADTWVTGELAAFGCKAGEFLAAGVPVAGICGATFGLALAGLLDDRPHTSNDASFLAMSEYSGGAHYVAEPAVTAGDLITATGTRPVEFARAVLARLGVYEPHVLDAWYALYGNNDPQGFYALAEYEQRRSAPEPAAH</sequence>
<accession>A0A7G1KUU5</accession>
<protein>
    <submittedName>
        <fullName evidence="2">Glutamine amidotransferase</fullName>
    </submittedName>
</protein>